<comment type="caution">
    <text evidence="3">The sequence shown here is derived from an EMBL/GenBank/DDBJ whole genome shotgun (WGS) entry which is preliminary data.</text>
</comment>
<name>A0AAW2D025_9ROSI</name>
<dbReference type="AlphaFoldDB" id="A0AAW2D025"/>
<evidence type="ECO:0000313" key="4">
    <source>
        <dbReference type="Proteomes" id="UP001459277"/>
    </source>
</evidence>
<dbReference type="Proteomes" id="UP001459277">
    <property type="component" value="Unassembled WGS sequence"/>
</dbReference>
<reference evidence="3 4" key="1">
    <citation type="submission" date="2024-01" db="EMBL/GenBank/DDBJ databases">
        <title>A telomere-to-telomere, gap-free genome of sweet tea (Lithocarpus litseifolius).</title>
        <authorList>
            <person name="Zhou J."/>
        </authorList>
    </citation>
    <scope>NUCLEOTIDE SEQUENCE [LARGE SCALE GENOMIC DNA]</scope>
    <source>
        <strain evidence="3">Zhou-2022a</strain>
        <tissue evidence="3">Leaf</tissue>
    </source>
</reference>
<keyword evidence="1" id="KW-0325">Glycoprotein</keyword>
<evidence type="ECO:0000259" key="2">
    <source>
        <dbReference type="Pfam" id="PF14380"/>
    </source>
</evidence>
<feature type="domain" description="Wall-associated receptor kinase C-terminal" evidence="2">
    <location>
        <begin position="3"/>
        <end position="62"/>
    </location>
</feature>
<protein>
    <recommendedName>
        <fullName evidence="2">Wall-associated receptor kinase C-terminal domain-containing protein</fullName>
    </recommendedName>
</protein>
<evidence type="ECO:0000256" key="1">
    <source>
        <dbReference type="ARBA" id="ARBA00023180"/>
    </source>
</evidence>
<evidence type="ECO:0000313" key="3">
    <source>
        <dbReference type="EMBL" id="KAL0003903.1"/>
    </source>
</evidence>
<dbReference type="InterPro" id="IPR032872">
    <property type="entry name" value="WAK_assoc_C"/>
</dbReference>
<organism evidence="3 4">
    <name type="scientific">Lithocarpus litseifolius</name>
    <dbReference type="NCBI Taxonomy" id="425828"/>
    <lineage>
        <taxon>Eukaryota</taxon>
        <taxon>Viridiplantae</taxon>
        <taxon>Streptophyta</taxon>
        <taxon>Embryophyta</taxon>
        <taxon>Tracheophyta</taxon>
        <taxon>Spermatophyta</taxon>
        <taxon>Magnoliopsida</taxon>
        <taxon>eudicotyledons</taxon>
        <taxon>Gunneridae</taxon>
        <taxon>Pentapetalae</taxon>
        <taxon>rosids</taxon>
        <taxon>fabids</taxon>
        <taxon>Fagales</taxon>
        <taxon>Fagaceae</taxon>
        <taxon>Lithocarpus</taxon>
    </lineage>
</organism>
<proteinExistence type="predicted"/>
<keyword evidence="4" id="KW-1185">Reference proteome</keyword>
<dbReference type="Pfam" id="PF14380">
    <property type="entry name" value="WAK_assoc"/>
    <property type="match status" value="1"/>
</dbReference>
<accession>A0AAW2D025</accession>
<gene>
    <name evidence="3" type="ORF">SO802_011464</name>
</gene>
<sequence length="140" mass="15150">MECKASVLAPVEAYGGGIGIGESLRNGFVLKWKASNCSICEDSGGNCGFDNIMYQFKCFCPDSRGAHGLWTPTPNADVALKRCVQTLLKVTFGHNVSKQIVVFTPFAGERVKDKTAPTPTALLSNPILSIQFFSETFLPQ</sequence>
<dbReference type="EMBL" id="JAZDWU010000004">
    <property type="protein sequence ID" value="KAL0003903.1"/>
    <property type="molecule type" value="Genomic_DNA"/>
</dbReference>